<dbReference type="Pfam" id="PF25800">
    <property type="entry name" value="FimV_N"/>
    <property type="match status" value="1"/>
</dbReference>
<organism evidence="2 3">
    <name type="scientific">Psychrobacter aestuarii</name>
    <dbReference type="NCBI Taxonomy" id="556327"/>
    <lineage>
        <taxon>Bacteria</taxon>
        <taxon>Pseudomonadati</taxon>
        <taxon>Pseudomonadota</taxon>
        <taxon>Gammaproteobacteria</taxon>
        <taxon>Moraxellales</taxon>
        <taxon>Moraxellaceae</taxon>
        <taxon>Psychrobacter</taxon>
    </lineage>
</organism>
<protein>
    <recommendedName>
        <fullName evidence="1">FimV N-terminal domain-containing protein</fullName>
    </recommendedName>
</protein>
<evidence type="ECO:0000313" key="3">
    <source>
        <dbReference type="Proteomes" id="UP001501787"/>
    </source>
</evidence>
<sequence length="446" mass="47846">MSWSVAHPYRLNSVSYAVFIALCTYGATASLSSQAANFGSLQIHSTQNEPLSASIGVSDVDVAHFSAYLASDVLYQEMGLTHNPTISARFVADSVDYGRIVLTSTQPITMPFADVVLTVNNNGDRDIIPKTLLMPLVRPALMHTPLMVQNSAPPPLSAAPITSHTPVHTPLMAQQVTAIQPLAVIATDVMPPLPSAAKTRMPDAPLLAQQALTQTPLLVKTITHMPPLPSAQPSAPISTNANAPLLAQQNVHQAQTERSAITVQQPVDLAQALDTVLVRQTTAQPLAAQQVTELPALPRSQPTATVIEAPLQAATALPSAATTNIQTTRRMLRRAQPDTPAEQLQTAAKPKLTPVHIQTTRRIQRTVLPERPQFLDDTRANNNIALNSSHDMLDDAMLSDLTGSSHTVVRTQTIASLPTAAYQRAELPIKNQKAIELAAHLQELSN</sequence>
<dbReference type="Proteomes" id="UP001501787">
    <property type="component" value="Unassembled WGS sequence"/>
</dbReference>
<reference evidence="2 3" key="1">
    <citation type="journal article" date="2019" name="Int. J. Syst. Evol. Microbiol.">
        <title>The Global Catalogue of Microorganisms (GCM) 10K type strain sequencing project: providing services to taxonomists for standard genome sequencing and annotation.</title>
        <authorList>
            <consortium name="The Broad Institute Genomics Platform"/>
            <consortium name="The Broad Institute Genome Sequencing Center for Infectious Disease"/>
            <person name="Wu L."/>
            <person name="Ma J."/>
        </authorList>
    </citation>
    <scope>NUCLEOTIDE SEQUENCE [LARGE SCALE GENOMIC DNA]</scope>
    <source>
        <strain evidence="2 3">JCM 16343</strain>
    </source>
</reference>
<dbReference type="EMBL" id="BAAAFR010000001">
    <property type="protein sequence ID" value="GAA0312298.1"/>
    <property type="molecule type" value="Genomic_DNA"/>
</dbReference>
<comment type="caution">
    <text evidence="2">The sequence shown here is derived from an EMBL/GenBank/DDBJ whole genome shotgun (WGS) entry which is preliminary data.</text>
</comment>
<proteinExistence type="predicted"/>
<keyword evidence="3" id="KW-1185">Reference proteome</keyword>
<accession>A0ABN0VN38</accession>
<dbReference type="RefSeq" id="WP_201503802.1">
    <property type="nucleotide sequence ID" value="NZ_BAAAFR010000001.1"/>
</dbReference>
<dbReference type="InterPro" id="IPR057840">
    <property type="entry name" value="FimV_N"/>
</dbReference>
<feature type="domain" description="FimV N-terminal" evidence="1">
    <location>
        <begin position="37"/>
        <end position="125"/>
    </location>
</feature>
<evidence type="ECO:0000259" key="1">
    <source>
        <dbReference type="Pfam" id="PF25800"/>
    </source>
</evidence>
<gene>
    <name evidence="2" type="ORF">GCM10009129_07050</name>
</gene>
<evidence type="ECO:0000313" key="2">
    <source>
        <dbReference type="EMBL" id="GAA0312298.1"/>
    </source>
</evidence>
<name>A0ABN0VN38_9GAMM</name>